<evidence type="ECO:0000256" key="4">
    <source>
        <dbReference type="ARBA" id="ARBA00022692"/>
    </source>
</evidence>
<reference evidence="12" key="1">
    <citation type="submission" date="2021-02" db="EMBL/GenBank/DDBJ databases">
        <title>First Annotated Genome of the Yellow-green Alga Tribonema minus.</title>
        <authorList>
            <person name="Mahan K.M."/>
        </authorList>
    </citation>
    <scope>NUCLEOTIDE SEQUENCE</scope>
    <source>
        <strain evidence="12">UTEX B ZZ1240</strain>
    </source>
</reference>
<evidence type="ECO:0000256" key="7">
    <source>
        <dbReference type="ARBA" id="ARBA00023065"/>
    </source>
</evidence>
<dbReference type="OrthoDB" id="1699231at2759"/>
<evidence type="ECO:0000256" key="5">
    <source>
        <dbReference type="ARBA" id="ARBA00022837"/>
    </source>
</evidence>
<feature type="transmembrane region" description="Helical" evidence="9">
    <location>
        <begin position="155"/>
        <end position="178"/>
    </location>
</feature>
<dbReference type="GO" id="GO:0012505">
    <property type="term" value="C:endomembrane system"/>
    <property type="evidence" value="ECO:0007669"/>
    <property type="project" value="UniProtKB-SubCell"/>
</dbReference>
<keyword evidence="9" id="KW-0050">Antiport</keyword>
<keyword evidence="13" id="KW-1185">Reference proteome</keyword>
<comment type="caution">
    <text evidence="12">The sequence shown here is derived from an EMBL/GenBank/DDBJ whole genome shotgun (WGS) entry which is preliminary data.</text>
</comment>
<feature type="transmembrane region" description="Helical" evidence="9">
    <location>
        <begin position="264"/>
        <end position="285"/>
    </location>
</feature>
<feature type="transmembrane region" description="Helical" evidence="9">
    <location>
        <begin position="90"/>
        <end position="110"/>
    </location>
</feature>
<dbReference type="AlphaFoldDB" id="A0A836CA76"/>
<evidence type="ECO:0000313" key="13">
    <source>
        <dbReference type="Proteomes" id="UP000664859"/>
    </source>
</evidence>
<feature type="transmembrane region" description="Helical" evidence="9">
    <location>
        <begin position="58"/>
        <end position="78"/>
    </location>
</feature>
<keyword evidence="8 9" id="KW-0472">Membrane</keyword>
<dbReference type="PANTHER" id="PTHR31503">
    <property type="entry name" value="VACUOLAR CALCIUM ION TRANSPORTER"/>
    <property type="match status" value="1"/>
</dbReference>
<keyword evidence="6 9" id="KW-1133">Transmembrane helix</keyword>
<evidence type="ECO:0000256" key="2">
    <source>
        <dbReference type="ARBA" id="ARBA00022448"/>
    </source>
</evidence>
<feature type="domain" description="Sodium/calcium exchanger membrane region" evidence="11">
    <location>
        <begin position="92"/>
        <end position="244"/>
    </location>
</feature>
<dbReference type="GO" id="GO:0006874">
    <property type="term" value="P:intracellular calcium ion homeostasis"/>
    <property type="evidence" value="ECO:0007669"/>
    <property type="project" value="TreeGrafter"/>
</dbReference>
<name>A0A836CA76_9STRA</name>
<dbReference type="Proteomes" id="UP000664859">
    <property type="component" value="Unassembled WGS sequence"/>
</dbReference>
<keyword evidence="2 9" id="KW-0813">Transport</keyword>
<feature type="transmembrane region" description="Helical" evidence="9">
    <location>
        <begin position="396"/>
        <end position="415"/>
    </location>
</feature>
<gene>
    <name evidence="12" type="ORF">JKP88DRAFT_334218</name>
</gene>
<feature type="region of interest" description="Disordered" evidence="10">
    <location>
        <begin position="1"/>
        <end position="30"/>
    </location>
</feature>
<sequence length="432" mass="46321">MEDTASALADGEKLVSPDEEQTPYYGSIKTSLSPARSSAARSTASTRRPAAPAENWAAAYWALIVGKRVNVMLIFLPLAQMAVSFGWGDLSVFTLSFLAMIPLAALLGDLTESVAGHVGQTAGGLVNASFGNAPELVFAVQALRANQVRVVQASLLGSILSNLLLVLGSSFFAGGLFSGKKEQLFNRVSAGANTSLLMMATLALFLPCHIASYHTAYDEHVLVISRATAVGMLLMYAQLMLFQFKTHPHVFAEEEDDDEDDDDVDMPLACAITGLAGVTLLVALWSEYLVDSIDGFTQATQLSTTFVGIILIPIIGNVVEHIVAVTVAIKDKMELSMGIAVGSACQVSLFVVPSAVLLGWAMDVDMTLNFPRMEIYIFLVVVLIVSHMVGSGSSNWLLGSMLITCYLMVALAFWFEHVTMYSTSQDRQDVGP</sequence>
<feature type="transmembrane region" description="Helical" evidence="9">
    <location>
        <begin position="122"/>
        <end position="143"/>
    </location>
</feature>
<feature type="transmembrane region" description="Helical" evidence="9">
    <location>
        <begin position="190"/>
        <end position="211"/>
    </location>
</feature>
<dbReference type="GO" id="GO:0005774">
    <property type="term" value="C:vacuolar membrane"/>
    <property type="evidence" value="ECO:0007669"/>
    <property type="project" value="UniProtKB-ARBA"/>
</dbReference>
<feature type="transmembrane region" description="Helical" evidence="9">
    <location>
        <begin position="373"/>
        <end position="390"/>
    </location>
</feature>
<evidence type="ECO:0000256" key="9">
    <source>
        <dbReference type="RuleBase" id="RU365028"/>
    </source>
</evidence>
<accession>A0A836CA76</accession>
<keyword evidence="3 9" id="KW-0109">Calcium transport</keyword>
<keyword evidence="4 9" id="KW-0812">Transmembrane</keyword>
<dbReference type="Pfam" id="PF01699">
    <property type="entry name" value="Na_Ca_ex"/>
    <property type="match status" value="2"/>
</dbReference>
<evidence type="ECO:0000256" key="3">
    <source>
        <dbReference type="ARBA" id="ARBA00022568"/>
    </source>
</evidence>
<organism evidence="12 13">
    <name type="scientific">Tribonema minus</name>
    <dbReference type="NCBI Taxonomy" id="303371"/>
    <lineage>
        <taxon>Eukaryota</taxon>
        <taxon>Sar</taxon>
        <taxon>Stramenopiles</taxon>
        <taxon>Ochrophyta</taxon>
        <taxon>PX clade</taxon>
        <taxon>Xanthophyceae</taxon>
        <taxon>Tribonematales</taxon>
        <taxon>Tribonemataceae</taxon>
        <taxon>Tribonema</taxon>
    </lineage>
</organism>
<feature type="transmembrane region" description="Helical" evidence="9">
    <location>
        <begin position="306"/>
        <end position="329"/>
    </location>
</feature>
<dbReference type="EMBL" id="JAFCMP010000531">
    <property type="protein sequence ID" value="KAG5176981.1"/>
    <property type="molecule type" value="Genomic_DNA"/>
</dbReference>
<feature type="domain" description="Sodium/calcium exchanger membrane region" evidence="11">
    <location>
        <begin position="272"/>
        <end position="414"/>
    </location>
</feature>
<evidence type="ECO:0000259" key="11">
    <source>
        <dbReference type="Pfam" id="PF01699"/>
    </source>
</evidence>
<evidence type="ECO:0000256" key="1">
    <source>
        <dbReference type="ARBA" id="ARBA00004127"/>
    </source>
</evidence>
<protein>
    <submittedName>
        <fullName evidence="12">Sodium/calcium exchanger protein-domain-containing protein</fullName>
    </submittedName>
</protein>
<dbReference type="InterPro" id="IPR004798">
    <property type="entry name" value="CAX-like"/>
</dbReference>
<dbReference type="NCBIfam" id="TIGR00378">
    <property type="entry name" value="cax"/>
    <property type="match status" value="1"/>
</dbReference>
<comment type="subcellular location">
    <subcellularLocation>
        <location evidence="1">Endomembrane system</location>
        <topology evidence="1">Multi-pass membrane protein</topology>
    </subcellularLocation>
</comment>
<dbReference type="Gene3D" id="1.20.1420.30">
    <property type="entry name" value="NCX, central ion-binding region"/>
    <property type="match status" value="2"/>
</dbReference>
<feature type="non-terminal residue" evidence="12">
    <location>
        <position position="432"/>
    </location>
</feature>
<evidence type="ECO:0000313" key="12">
    <source>
        <dbReference type="EMBL" id="KAG5176981.1"/>
    </source>
</evidence>
<dbReference type="InterPro" id="IPR004837">
    <property type="entry name" value="NaCa_Exmemb"/>
</dbReference>
<dbReference type="InterPro" id="IPR044880">
    <property type="entry name" value="NCX_ion-bd_dom_sf"/>
</dbReference>
<dbReference type="GO" id="GO:0015369">
    <property type="term" value="F:calcium:proton antiporter activity"/>
    <property type="evidence" value="ECO:0007669"/>
    <property type="project" value="UniProtKB-UniRule"/>
</dbReference>
<keyword evidence="5 9" id="KW-0106">Calcium</keyword>
<feature type="transmembrane region" description="Helical" evidence="9">
    <location>
        <begin position="335"/>
        <end position="361"/>
    </location>
</feature>
<evidence type="ECO:0000256" key="10">
    <source>
        <dbReference type="SAM" id="MobiDB-lite"/>
    </source>
</evidence>
<comment type="similarity">
    <text evidence="9">Belongs to the Ca(2+):cation antiporter (CaCA) (TC 2.A.19) family.</text>
</comment>
<evidence type="ECO:0000256" key="8">
    <source>
        <dbReference type="ARBA" id="ARBA00023136"/>
    </source>
</evidence>
<proteinExistence type="inferred from homology"/>
<dbReference type="PANTHER" id="PTHR31503:SF22">
    <property type="entry name" value="VACUOLAR CALCIUM ION TRANSPORTER"/>
    <property type="match status" value="1"/>
</dbReference>
<dbReference type="InterPro" id="IPR004713">
    <property type="entry name" value="CaH_exchang"/>
</dbReference>
<keyword evidence="7 9" id="KW-0406">Ion transport</keyword>
<evidence type="ECO:0000256" key="6">
    <source>
        <dbReference type="ARBA" id="ARBA00022989"/>
    </source>
</evidence>
<feature type="transmembrane region" description="Helical" evidence="9">
    <location>
        <begin position="223"/>
        <end position="244"/>
    </location>
</feature>